<evidence type="ECO:0000259" key="2">
    <source>
        <dbReference type="Pfam" id="PF13488"/>
    </source>
</evidence>
<evidence type="ECO:0000313" key="3">
    <source>
        <dbReference type="EMBL" id="TLS67221.1"/>
    </source>
</evidence>
<protein>
    <recommendedName>
        <fullName evidence="2">Glycine zipper domain-containing protein</fullName>
    </recommendedName>
</protein>
<dbReference type="RefSeq" id="WP_138239137.1">
    <property type="nucleotide sequence ID" value="NZ_VBRY01000006.1"/>
</dbReference>
<keyword evidence="1" id="KW-0732">Signal</keyword>
<feature type="signal peptide" evidence="1">
    <location>
        <begin position="1"/>
        <end position="22"/>
    </location>
</feature>
<feature type="chain" id="PRO_5024324843" description="Glycine zipper domain-containing protein" evidence="1">
    <location>
        <begin position="23"/>
        <end position="126"/>
    </location>
</feature>
<reference evidence="3 4" key="1">
    <citation type="journal article" date="2019" name="Appl. Environ. Microbiol.">
        <title>Environmental Evidence and Genomic Insight of Iron-oxidizing Bacteria Preference Towards More Corrosion Resistant Stainless Steel at Higher Salinities.</title>
        <authorList>
            <person name="Garrison C.E."/>
            <person name="Price K.A."/>
            <person name="Field E.K."/>
        </authorList>
    </citation>
    <scope>NUCLEOTIDE SEQUENCE [LARGE SCALE GENOMIC DNA]</scope>
    <source>
        <strain evidence="3 4">P3</strain>
    </source>
</reference>
<dbReference type="EMBL" id="VBRY01000006">
    <property type="protein sequence ID" value="TLS67221.1"/>
    <property type="molecule type" value="Genomic_DNA"/>
</dbReference>
<feature type="domain" description="Glycine zipper" evidence="2">
    <location>
        <begin position="32"/>
        <end position="72"/>
    </location>
</feature>
<gene>
    <name evidence="3" type="ORF">FEF65_07210</name>
</gene>
<dbReference type="InterPro" id="IPR039567">
    <property type="entry name" value="Gly-zipper"/>
</dbReference>
<dbReference type="Pfam" id="PF13488">
    <property type="entry name" value="Gly-zipper_Omp"/>
    <property type="match status" value="1"/>
</dbReference>
<proteinExistence type="predicted"/>
<name>A0A5R9GL61_9PROT</name>
<evidence type="ECO:0000313" key="4">
    <source>
        <dbReference type="Proteomes" id="UP000306585"/>
    </source>
</evidence>
<dbReference type="Proteomes" id="UP000306585">
    <property type="component" value="Unassembled WGS sequence"/>
</dbReference>
<comment type="caution">
    <text evidence="3">The sequence shown here is derived from an EMBL/GenBank/DDBJ whole genome shotgun (WGS) entry which is preliminary data.</text>
</comment>
<sequence length="126" mass="13808">MKRILIVTALTTAMFAASVAQAASYQDRSMATGAVVGATTGAVVGSASHQVVEGAVFGAVLGTIAGAVIASQHEPVYVARNDVRPHYRPVAHVYQPRHHAYVQRDHHRSMRPSVYAWDRHEHRERR</sequence>
<accession>A0A5R9GL61</accession>
<organism evidence="3 4">
    <name type="scientific">Mariprofundus erugo</name>
    <dbReference type="NCBI Taxonomy" id="2528639"/>
    <lineage>
        <taxon>Bacteria</taxon>
        <taxon>Pseudomonadati</taxon>
        <taxon>Pseudomonadota</taxon>
        <taxon>Candidatius Mariprofundia</taxon>
        <taxon>Mariprofundales</taxon>
        <taxon>Mariprofundaceae</taxon>
        <taxon>Mariprofundus</taxon>
    </lineage>
</organism>
<dbReference type="AlphaFoldDB" id="A0A5R9GL61"/>
<keyword evidence="4" id="KW-1185">Reference proteome</keyword>
<evidence type="ECO:0000256" key="1">
    <source>
        <dbReference type="SAM" id="SignalP"/>
    </source>
</evidence>